<feature type="chain" id="PRO_5033474337" description="lytic cellulose monooxygenase (C4-dehydrogenating)" evidence="17">
    <location>
        <begin position="23"/>
        <end position="376"/>
    </location>
</feature>
<organism evidence="21 22">
    <name type="scientific">Puccinia graminis f. sp. tritici</name>
    <dbReference type="NCBI Taxonomy" id="56615"/>
    <lineage>
        <taxon>Eukaryota</taxon>
        <taxon>Fungi</taxon>
        <taxon>Dikarya</taxon>
        <taxon>Basidiomycota</taxon>
        <taxon>Pucciniomycotina</taxon>
        <taxon>Pucciniomycetes</taxon>
        <taxon>Pucciniales</taxon>
        <taxon>Pucciniaceae</taxon>
        <taxon>Puccinia</taxon>
    </lineage>
</organism>
<evidence type="ECO:0000256" key="17">
    <source>
        <dbReference type="SAM" id="SignalP"/>
    </source>
</evidence>
<dbReference type="Gene3D" id="2.70.50.70">
    <property type="match status" value="1"/>
</dbReference>
<dbReference type="Pfam" id="PF05730">
    <property type="entry name" value="CFEM"/>
    <property type="match status" value="1"/>
</dbReference>
<evidence type="ECO:0000256" key="16">
    <source>
        <dbReference type="SAM" id="MobiDB-lite"/>
    </source>
</evidence>
<comment type="catalytic activity">
    <reaction evidence="14">
        <text>[(1-&gt;4)-beta-D-glucosyl]n+m + reduced acceptor + O2 = 4-dehydro-beta-D-glucosyl-[(1-&gt;4)-beta-D-glucosyl]n-1 + [(1-&gt;4)-beta-D-glucosyl]m + acceptor + H2O.</text>
        <dbReference type="EC" id="1.14.99.56"/>
    </reaction>
</comment>
<dbReference type="InterPro" id="IPR005103">
    <property type="entry name" value="AA9_LPMO"/>
</dbReference>
<keyword evidence="3" id="KW-0964">Secreted</keyword>
<evidence type="ECO:0000256" key="3">
    <source>
        <dbReference type="ARBA" id="ARBA00022525"/>
    </source>
</evidence>
<evidence type="ECO:0000313" key="21">
    <source>
        <dbReference type="EMBL" id="KAA1103964.1"/>
    </source>
</evidence>
<evidence type="ECO:0000256" key="15">
    <source>
        <dbReference type="ARBA" id="ARBA00047174"/>
    </source>
</evidence>
<feature type="compositionally biased region" description="Low complexity" evidence="16">
    <location>
        <begin position="260"/>
        <end position="269"/>
    </location>
</feature>
<protein>
    <recommendedName>
        <fullName evidence="15">lytic cellulose monooxygenase (C4-dehydrogenating)</fullName>
        <ecNumber evidence="15">1.14.99.56</ecNumber>
    </recommendedName>
</protein>
<dbReference type="PANTHER" id="PTHR33353:SF10">
    <property type="entry name" value="ENDO-BETA-1,4-GLUCANASE D"/>
    <property type="match status" value="1"/>
</dbReference>
<dbReference type="Proteomes" id="UP000325313">
    <property type="component" value="Unassembled WGS sequence"/>
</dbReference>
<evidence type="ECO:0000256" key="1">
    <source>
        <dbReference type="ARBA" id="ARBA00001973"/>
    </source>
</evidence>
<comment type="similarity">
    <text evidence="13">Belongs to the polysaccharide monooxygenase AA9 family.</text>
</comment>
<evidence type="ECO:0000256" key="4">
    <source>
        <dbReference type="ARBA" id="ARBA00022723"/>
    </source>
</evidence>
<evidence type="ECO:0000256" key="7">
    <source>
        <dbReference type="ARBA" id="ARBA00023002"/>
    </source>
</evidence>
<keyword evidence="9" id="KW-0503">Monooxygenase</keyword>
<keyword evidence="12" id="KW-0624">Polysaccharide degradation</keyword>
<dbReference type="EC" id="1.14.99.56" evidence="15"/>
<evidence type="ECO:0000256" key="2">
    <source>
        <dbReference type="ARBA" id="ARBA00004613"/>
    </source>
</evidence>
<dbReference type="GO" id="GO:0030245">
    <property type="term" value="P:cellulose catabolic process"/>
    <property type="evidence" value="ECO:0007669"/>
    <property type="project" value="UniProtKB-KW"/>
</dbReference>
<evidence type="ECO:0000256" key="8">
    <source>
        <dbReference type="ARBA" id="ARBA00023008"/>
    </source>
</evidence>
<dbReference type="GO" id="GO:0004497">
    <property type="term" value="F:monooxygenase activity"/>
    <property type="evidence" value="ECO:0007669"/>
    <property type="project" value="UniProtKB-KW"/>
</dbReference>
<comment type="subcellular location">
    <subcellularLocation>
        <location evidence="2">Secreted</location>
    </subcellularLocation>
</comment>
<sequence>MGGRQIIVFPVLYFILIPAVTGHGYIKSWAADDHKFQKAQKQPLSDTAFRSAPSNIGWIGSHFINSPAIVCGASETPKETVAAPGGTFFSAADQSAKKTLAVNAGSKVTLIVAGNEGEGFPHPTGHMLAYLGYCGKSSTACQDFDASKTDYHRIQAEVDGIPAKLRKHFDSEHDGHRWEVPIPKNIVDGSYILRIEMISFGQSSGEEGHQDQYYVFCGQIAVKGGSGSSPIPDDDHPTLKLPGAYKPGNIHPKSLPTPLKSTTGSSTPDSKPKSKAKSSDNDSEETQSDDSSDSHDKQASGGCGARCYKKKMAELNQLAPTCSADEIACLCDSHTFLKAYQSCCVDHCQTARQTRAAINHIHSTCDSAPVSDDGSQ</sequence>
<evidence type="ECO:0000256" key="9">
    <source>
        <dbReference type="ARBA" id="ARBA00023033"/>
    </source>
</evidence>
<keyword evidence="4" id="KW-0479">Metal-binding</keyword>
<dbReference type="Pfam" id="PF03443">
    <property type="entry name" value="AA9"/>
    <property type="match status" value="1"/>
</dbReference>
<dbReference type="OrthoDB" id="4849160at2759"/>
<evidence type="ECO:0000256" key="5">
    <source>
        <dbReference type="ARBA" id="ARBA00022729"/>
    </source>
</evidence>
<proteinExistence type="inferred from homology"/>
<evidence type="ECO:0000259" key="19">
    <source>
        <dbReference type="Pfam" id="PF05730"/>
    </source>
</evidence>
<reference evidence="22 23" key="1">
    <citation type="submission" date="2019-05" db="EMBL/GenBank/DDBJ databases">
        <title>Emergence of the Ug99 lineage of the wheat stem rust pathogen through somatic hybridization.</title>
        <authorList>
            <person name="Li F."/>
            <person name="Upadhyaya N.M."/>
            <person name="Sperschneider J."/>
            <person name="Matny O."/>
            <person name="Nguyen-Phuc H."/>
            <person name="Mago R."/>
            <person name="Raley C."/>
            <person name="Miller M.E."/>
            <person name="Silverstein K.A.T."/>
            <person name="Henningsen E."/>
            <person name="Hirsch C.D."/>
            <person name="Visser B."/>
            <person name="Pretorius Z.A."/>
            <person name="Steffenson B.J."/>
            <person name="Schwessinger B."/>
            <person name="Dodds P.N."/>
            <person name="Figueroa M."/>
        </authorList>
    </citation>
    <scope>NUCLEOTIDE SEQUENCE [LARGE SCALE GENOMIC DNA]</scope>
    <source>
        <strain evidence="21">21-0</strain>
        <strain evidence="20 23">Ug99</strain>
    </source>
</reference>
<evidence type="ECO:0000313" key="20">
    <source>
        <dbReference type="EMBL" id="KAA1080235.1"/>
    </source>
</evidence>
<gene>
    <name evidence="21" type="ORF">PGT21_006109</name>
    <name evidence="20" type="ORF">PGTUg99_025760</name>
</gene>
<name>A0A5B0PTL4_PUCGR</name>
<evidence type="ECO:0000256" key="13">
    <source>
        <dbReference type="ARBA" id="ARBA00044502"/>
    </source>
</evidence>
<dbReference type="InterPro" id="IPR008427">
    <property type="entry name" value="Extracellular_membr_CFEM_dom"/>
</dbReference>
<evidence type="ECO:0000256" key="12">
    <source>
        <dbReference type="ARBA" id="ARBA00023326"/>
    </source>
</evidence>
<dbReference type="EMBL" id="VDEP01000442">
    <property type="protein sequence ID" value="KAA1080235.1"/>
    <property type="molecule type" value="Genomic_DNA"/>
</dbReference>
<dbReference type="Proteomes" id="UP000324748">
    <property type="component" value="Unassembled WGS sequence"/>
</dbReference>
<evidence type="ECO:0000313" key="22">
    <source>
        <dbReference type="Proteomes" id="UP000324748"/>
    </source>
</evidence>
<comment type="caution">
    <text evidence="21">The sequence shown here is derived from an EMBL/GenBank/DDBJ whole genome shotgun (WGS) entry which is preliminary data.</text>
</comment>
<comment type="cofactor">
    <cofactor evidence="1">
        <name>Cu(2+)</name>
        <dbReference type="ChEBI" id="CHEBI:29036"/>
    </cofactor>
</comment>
<evidence type="ECO:0000256" key="14">
    <source>
        <dbReference type="ARBA" id="ARBA00045077"/>
    </source>
</evidence>
<keyword evidence="6" id="KW-0136">Cellulose degradation</keyword>
<evidence type="ECO:0000256" key="6">
    <source>
        <dbReference type="ARBA" id="ARBA00023001"/>
    </source>
</evidence>
<evidence type="ECO:0000256" key="11">
    <source>
        <dbReference type="ARBA" id="ARBA00023277"/>
    </source>
</evidence>
<dbReference type="EMBL" id="VSWC01000041">
    <property type="protein sequence ID" value="KAA1103964.1"/>
    <property type="molecule type" value="Genomic_DNA"/>
</dbReference>
<keyword evidence="7" id="KW-0560">Oxidoreductase</keyword>
<feature type="domain" description="CFEM" evidence="19">
    <location>
        <begin position="302"/>
        <end position="366"/>
    </location>
</feature>
<feature type="domain" description="Auxiliary Activity family 9 catalytic" evidence="18">
    <location>
        <begin position="23"/>
        <end position="247"/>
    </location>
</feature>
<evidence type="ECO:0000259" key="18">
    <source>
        <dbReference type="Pfam" id="PF03443"/>
    </source>
</evidence>
<evidence type="ECO:0000256" key="10">
    <source>
        <dbReference type="ARBA" id="ARBA00023157"/>
    </source>
</evidence>
<feature type="region of interest" description="Disordered" evidence="16">
    <location>
        <begin position="226"/>
        <end position="302"/>
    </location>
</feature>
<dbReference type="PANTHER" id="PTHR33353">
    <property type="entry name" value="PUTATIVE (AFU_ORTHOLOGUE AFUA_1G12560)-RELATED"/>
    <property type="match status" value="1"/>
</dbReference>
<evidence type="ECO:0000313" key="23">
    <source>
        <dbReference type="Proteomes" id="UP000325313"/>
    </source>
</evidence>
<feature type="signal peptide" evidence="17">
    <location>
        <begin position="1"/>
        <end position="22"/>
    </location>
</feature>
<dbReference type="AlphaFoldDB" id="A0A5B0PTL4"/>
<feature type="compositionally biased region" description="Acidic residues" evidence="16">
    <location>
        <begin position="281"/>
        <end position="291"/>
    </location>
</feature>
<dbReference type="GO" id="GO:0005576">
    <property type="term" value="C:extracellular region"/>
    <property type="evidence" value="ECO:0007669"/>
    <property type="project" value="UniProtKB-SubCell"/>
</dbReference>
<dbReference type="GO" id="GO:0046872">
    <property type="term" value="F:metal ion binding"/>
    <property type="evidence" value="ECO:0007669"/>
    <property type="project" value="UniProtKB-KW"/>
</dbReference>
<dbReference type="InterPro" id="IPR049892">
    <property type="entry name" value="AA9"/>
</dbReference>
<keyword evidence="11" id="KW-0119">Carbohydrate metabolism</keyword>
<keyword evidence="5 17" id="KW-0732">Signal</keyword>
<accession>A0A5B0PTL4</accession>
<keyword evidence="22" id="KW-1185">Reference proteome</keyword>
<keyword evidence="10" id="KW-1015">Disulfide bond</keyword>
<keyword evidence="8" id="KW-0186">Copper</keyword>